<evidence type="ECO:0000313" key="1">
    <source>
        <dbReference type="EMBL" id="JAD92608.1"/>
    </source>
</evidence>
<dbReference type="EMBL" id="GBRH01205287">
    <property type="protein sequence ID" value="JAD92608.1"/>
    <property type="molecule type" value="Transcribed_RNA"/>
</dbReference>
<dbReference type="AlphaFoldDB" id="A0A0A9E0U8"/>
<accession>A0A0A9E0U8</accession>
<reference evidence="1" key="1">
    <citation type="submission" date="2014-09" db="EMBL/GenBank/DDBJ databases">
        <authorList>
            <person name="Magalhaes I.L.F."/>
            <person name="Oliveira U."/>
            <person name="Santos F.R."/>
            <person name="Vidigal T.H.D.A."/>
            <person name="Brescovit A.D."/>
            <person name="Santos A.J."/>
        </authorList>
    </citation>
    <scope>NUCLEOTIDE SEQUENCE</scope>
    <source>
        <tissue evidence="1">Shoot tissue taken approximately 20 cm above the soil surface</tissue>
    </source>
</reference>
<sequence>MWLHIICGHDSLLNDLSKLSAISQHYIPNRV</sequence>
<protein>
    <submittedName>
        <fullName evidence="1">Uncharacterized protein</fullName>
    </submittedName>
</protein>
<name>A0A0A9E0U8_ARUDO</name>
<reference evidence="1" key="2">
    <citation type="journal article" date="2015" name="Data Brief">
        <title>Shoot transcriptome of the giant reed, Arundo donax.</title>
        <authorList>
            <person name="Barrero R.A."/>
            <person name="Guerrero F.D."/>
            <person name="Moolhuijzen P."/>
            <person name="Goolsby J.A."/>
            <person name="Tidwell J."/>
            <person name="Bellgard S.E."/>
            <person name="Bellgard M.I."/>
        </authorList>
    </citation>
    <scope>NUCLEOTIDE SEQUENCE</scope>
    <source>
        <tissue evidence="1">Shoot tissue taken approximately 20 cm above the soil surface</tissue>
    </source>
</reference>
<proteinExistence type="predicted"/>
<organism evidence="1">
    <name type="scientific">Arundo donax</name>
    <name type="common">Giant reed</name>
    <name type="synonym">Donax arundinaceus</name>
    <dbReference type="NCBI Taxonomy" id="35708"/>
    <lineage>
        <taxon>Eukaryota</taxon>
        <taxon>Viridiplantae</taxon>
        <taxon>Streptophyta</taxon>
        <taxon>Embryophyta</taxon>
        <taxon>Tracheophyta</taxon>
        <taxon>Spermatophyta</taxon>
        <taxon>Magnoliopsida</taxon>
        <taxon>Liliopsida</taxon>
        <taxon>Poales</taxon>
        <taxon>Poaceae</taxon>
        <taxon>PACMAD clade</taxon>
        <taxon>Arundinoideae</taxon>
        <taxon>Arundineae</taxon>
        <taxon>Arundo</taxon>
    </lineage>
</organism>